<reference evidence="2 3" key="1">
    <citation type="submission" date="2020-07" db="EMBL/GenBank/DDBJ databases">
        <title>Genomic Encyclopedia of Type Strains, Phase IV (KMG-V): Genome sequencing to study the core and pangenomes of soil and plant-associated prokaryotes.</title>
        <authorList>
            <person name="Whitman W."/>
        </authorList>
    </citation>
    <scope>NUCLEOTIDE SEQUENCE [LARGE SCALE GENOMIC DNA]</scope>
    <source>
        <strain evidence="2 3">M8UP30</strain>
    </source>
</reference>
<dbReference type="EMBL" id="JACCCV010000004">
    <property type="protein sequence ID" value="NYF54169.1"/>
    <property type="molecule type" value="Genomic_DNA"/>
</dbReference>
<comment type="caution">
    <text evidence="2">The sequence shown here is derived from an EMBL/GenBank/DDBJ whole genome shotgun (WGS) entry which is preliminary data.</text>
</comment>
<evidence type="ECO:0000313" key="3">
    <source>
        <dbReference type="Proteomes" id="UP000534186"/>
    </source>
</evidence>
<evidence type="ECO:0000256" key="1">
    <source>
        <dbReference type="SAM" id="Phobius"/>
    </source>
</evidence>
<sequence length="82" mass="9120">MPIAAAHALMFFVAAAVARFGWFMAHKPERALRIFLFGQEPAFGRGFAIAWSKTVGWMFTVGGCLGTVLYLVLIPFDLFHAR</sequence>
<feature type="transmembrane region" description="Helical" evidence="1">
    <location>
        <begin position="55"/>
        <end position="76"/>
    </location>
</feature>
<dbReference type="Proteomes" id="UP000534186">
    <property type="component" value="Unassembled WGS sequence"/>
</dbReference>
<accession>A0A7Y9NRF1</accession>
<proteinExistence type="predicted"/>
<keyword evidence="1" id="KW-1133">Transmembrane helix</keyword>
<keyword evidence="1" id="KW-0812">Transmembrane</keyword>
<dbReference type="AlphaFoldDB" id="A0A7Y9NRF1"/>
<evidence type="ECO:0000313" key="2">
    <source>
        <dbReference type="EMBL" id="NYF54169.1"/>
    </source>
</evidence>
<keyword evidence="1" id="KW-0472">Membrane</keyword>
<name>A0A7Y9NRF1_9BACT</name>
<protein>
    <submittedName>
        <fullName evidence="2">Uncharacterized protein</fullName>
    </submittedName>
</protein>
<organism evidence="2 3">
    <name type="scientific">Tunturiibacter lichenicola</name>
    <dbReference type="NCBI Taxonomy" id="2051959"/>
    <lineage>
        <taxon>Bacteria</taxon>
        <taxon>Pseudomonadati</taxon>
        <taxon>Acidobacteriota</taxon>
        <taxon>Terriglobia</taxon>
        <taxon>Terriglobales</taxon>
        <taxon>Acidobacteriaceae</taxon>
        <taxon>Tunturiibacter</taxon>
    </lineage>
</organism>
<gene>
    <name evidence="2" type="ORF">HDF12_004591</name>
</gene>